<gene>
    <name evidence="1" type="ORF">MHY01S_12530</name>
</gene>
<evidence type="ECO:0000313" key="1">
    <source>
        <dbReference type="EMBL" id="GEM83087.1"/>
    </source>
</evidence>
<evidence type="ECO:0000313" key="2">
    <source>
        <dbReference type="Proteomes" id="UP000321197"/>
    </source>
</evidence>
<dbReference type="Proteomes" id="UP000321197">
    <property type="component" value="Unassembled WGS sequence"/>
</dbReference>
<proteinExistence type="predicted"/>
<dbReference type="AlphaFoldDB" id="A0A511R1C7"/>
<dbReference type="RefSeq" id="WP_119341122.1">
    <property type="nucleotide sequence ID" value="NZ_BJXL01000031.1"/>
</dbReference>
<dbReference type="OrthoDB" id="26154at2"/>
<name>A0A511R1C7_9DEIN</name>
<accession>A0A511R1C7</accession>
<protein>
    <submittedName>
        <fullName evidence="1">Uncharacterized protein</fullName>
    </submittedName>
</protein>
<reference evidence="1 2" key="1">
    <citation type="submission" date="2019-07" db="EMBL/GenBank/DDBJ databases">
        <title>Whole genome shotgun sequence of Meiothermus hypogaeus NBRC 106114.</title>
        <authorList>
            <person name="Hosoyama A."/>
            <person name="Uohara A."/>
            <person name="Ohji S."/>
            <person name="Ichikawa N."/>
        </authorList>
    </citation>
    <scope>NUCLEOTIDE SEQUENCE [LARGE SCALE GENOMIC DNA]</scope>
    <source>
        <strain evidence="1 2">NBRC 106114</strain>
    </source>
</reference>
<organism evidence="1 2">
    <name type="scientific">Meiothermus hypogaeus NBRC 106114</name>
    <dbReference type="NCBI Taxonomy" id="1227553"/>
    <lineage>
        <taxon>Bacteria</taxon>
        <taxon>Thermotogati</taxon>
        <taxon>Deinococcota</taxon>
        <taxon>Deinococci</taxon>
        <taxon>Thermales</taxon>
        <taxon>Thermaceae</taxon>
        <taxon>Meiothermus</taxon>
    </lineage>
</organism>
<sequence length="119" mass="13381">MRSLLLAFVLALAPLPDLPYIPSGSEIRVVSPDLLTVYVVWQVDERNLVLQSKLPAPANREVRVLFRVDGGYRAPYNGITTPRGDISLMIQGERVSLNELLTRTYRLNLPNGRVLPEVR</sequence>
<dbReference type="EMBL" id="BJXL01000031">
    <property type="protein sequence ID" value="GEM83087.1"/>
    <property type="molecule type" value="Genomic_DNA"/>
</dbReference>
<comment type="caution">
    <text evidence="1">The sequence shown here is derived from an EMBL/GenBank/DDBJ whole genome shotgun (WGS) entry which is preliminary data.</text>
</comment>